<dbReference type="Gene3D" id="3.40.50.150">
    <property type="entry name" value="Vaccinia Virus protein VP39"/>
    <property type="match status" value="1"/>
</dbReference>
<dbReference type="InterPro" id="IPR041698">
    <property type="entry name" value="Methyltransf_25"/>
</dbReference>
<keyword evidence="1 4" id="KW-0489">Methyltransferase</keyword>
<dbReference type="CDD" id="cd02440">
    <property type="entry name" value="AdoMet_MTases"/>
    <property type="match status" value="1"/>
</dbReference>
<dbReference type="GO" id="GO:0032259">
    <property type="term" value="P:methylation"/>
    <property type="evidence" value="ECO:0007669"/>
    <property type="project" value="UniProtKB-KW"/>
</dbReference>
<dbReference type="Proteomes" id="UP000189761">
    <property type="component" value="Unassembled WGS sequence"/>
</dbReference>
<proteinExistence type="predicted"/>
<dbReference type="InterPro" id="IPR029063">
    <property type="entry name" value="SAM-dependent_MTases_sf"/>
</dbReference>
<organism evidence="4 5">
    <name type="scientific">Heyndrickxia oleronia</name>
    <dbReference type="NCBI Taxonomy" id="38875"/>
    <lineage>
        <taxon>Bacteria</taxon>
        <taxon>Bacillati</taxon>
        <taxon>Bacillota</taxon>
        <taxon>Bacilli</taxon>
        <taxon>Bacillales</taxon>
        <taxon>Bacillaceae</taxon>
        <taxon>Heyndrickxia</taxon>
    </lineage>
</organism>
<dbReference type="PANTHER" id="PTHR43861">
    <property type="entry name" value="TRANS-ACONITATE 2-METHYLTRANSFERASE-RELATED"/>
    <property type="match status" value="1"/>
</dbReference>
<dbReference type="Gene3D" id="2.20.25.110">
    <property type="entry name" value="S-adenosyl-L-methionine-dependent methyltransferases"/>
    <property type="match status" value="1"/>
</dbReference>
<dbReference type="Pfam" id="PF13649">
    <property type="entry name" value="Methyltransf_25"/>
    <property type="match status" value="1"/>
</dbReference>
<dbReference type="PANTHER" id="PTHR43861:SF1">
    <property type="entry name" value="TRANS-ACONITATE 2-METHYLTRANSFERASE"/>
    <property type="match status" value="1"/>
</dbReference>
<evidence type="ECO:0000256" key="2">
    <source>
        <dbReference type="ARBA" id="ARBA00022679"/>
    </source>
</evidence>
<comment type="caution">
    <text evidence="4">The sequence shown here is derived from an EMBL/GenBank/DDBJ whole genome shotgun (WGS) entry which is preliminary data.</text>
</comment>
<sequence length="256" mass="29835">MNYGDFAYIYDDLMRDVPYDQWLNFFQNKVKKYNISGKKVMDLACGTGELTVKLAEEDFEVTGVDLSEDMLMVAREKAEKVGVPIQLFQQNMCALEGLGTFDAVTIFCDSLNYLSTPEEVQETFKGVYTHLDDNGLFIFDVHSIYKVDQIFMNETFTYIDDEISYIWNSFEGDFPHSVEHELTFFVLNEKTDQYIRFDELHRQRTFPISDYSKWLEAAGFDVLEVSADYSDNIPSDTSERIFFVCKKNKQEKKSDL</sequence>
<protein>
    <submittedName>
        <fullName evidence="4">SAM-dependent methyltransferase</fullName>
    </submittedName>
</protein>
<gene>
    <name evidence="4" type="ORF">BWZ43_08040</name>
</gene>
<dbReference type="GO" id="GO:0008168">
    <property type="term" value="F:methyltransferase activity"/>
    <property type="evidence" value="ECO:0007669"/>
    <property type="project" value="UniProtKB-KW"/>
</dbReference>
<evidence type="ECO:0000256" key="1">
    <source>
        <dbReference type="ARBA" id="ARBA00022603"/>
    </source>
</evidence>
<keyword evidence="2 4" id="KW-0808">Transferase</keyword>
<name>A0A8E2LF14_9BACI</name>
<keyword evidence="5" id="KW-1185">Reference proteome</keyword>
<evidence type="ECO:0000259" key="3">
    <source>
        <dbReference type="Pfam" id="PF13649"/>
    </source>
</evidence>
<dbReference type="EMBL" id="MTLA01000074">
    <property type="protein sequence ID" value="OOP68918.1"/>
    <property type="molecule type" value="Genomic_DNA"/>
</dbReference>
<evidence type="ECO:0000313" key="5">
    <source>
        <dbReference type="Proteomes" id="UP000189761"/>
    </source>
</evidence>
<feature type="domain" description="Methyltransferase" evidence="3">
    <location>
        <begin position="40"/>
        <end position="135"/>
    </location>
</feature>
<reference evidence="4 5" key="1">
    <citation type="submission" date="2017-01" db="EMBL/GenBank/DDBJ databases">
        <title>Draft genome sequence of Bacillus oleronius.</title>
        <authorList>
            <person name="Allam M."/>
        </authorList>
    </citation>
    <scope>NUCLEOTIDE SEQUENCE [LARGE SCALE GENOMIC DNA]</scope>
    <source>
        <strain evidence="4 5">DSM 9356</strain>
    </source>
</reference>
<evidence type="ECO:0000313" key="4">
    <source>
        <dbReference type="EMBL" id="OOP68918.1"/>
    </source>
</evidence>
<dbReference type="SUPFAM" id="SSF53335">
    <property type="entry name" value="S-adenosyl-L-methionine-dependent methyltransferases"/>
    <property type="match status" value="1"/>
</dbReference>
<dbReference type="RefSeq" id="WP_078109903.1">
    <property type="nucleotide sequence ID" value="NZ_CP065424.1"/>
</dbReference>
<dbReference type="AlphaFoldDB" id="A0A8E2LF14"/>
<accession>A0A8E2LF14</accession>